<dbReference type="PANTHER" id="PTHR47260:SF1">
    <property type="entry name" value="UPF0644 PROTEIN PB2B4.06"/>
    <property type="match status" value="1"/>
</dbReference>
<evidence type="ECO:0000313" key="3">
    <source>
        <dbReference type="EMBL" id="KGB80184.1"/>
    </source>
</evidence>
<dbReference type="InterPro" id="IPR006683">
    <property type="entry name" value="Thioestr_dom"/>
</dbReference>
<dbReference type="CDD" id="cd03443">
    <property type="entry name" value="PaaI_thioesterase"/>
    <property type="match status" value="1"/>
</dbReference>
<dbReference type="KEGG" id="cdeu:CNBG_6022"/>
<dbReference type="GeneID" id="88182131"/>
<dbReference type="OMA" id="RVFYNDK"/>
<dbReference type="InterPro" id="IPR052061">
    <property type="entry name" value="PTE-AB_protein"/>
</dbReference>
<evidence type="ECO:0000259" key="2">
    <source>
        <dbReference type="Pfam" id="PF03061"/>
    </source>
</evidence>
<sequence>MPIRAFTPGLSLRLRPQVRLQSKSYTTVGAHIPHGHAHHAHHAQRVPYKGPSALRKWGIRLALAIAFPATYILGAAFPPQLVLLIFPRFSPPPPHKDSVRGKAHTNDVEDCMQKLQLVENTRKEIQAGAEWYETRPYDKYDPQKVHNSLTAGTLRGPGKLAIPPVLFAKKDESEAVAVIHLGRALCGHDGIIHGGLLATVLDETLGRNALLNLPSRIGVTANLNINYRSPCMADQFVVVKTKLVELKGRKCTVEAKMETLNGELVADAKALFIEPKWAQFLASSGVTEAMGRPLAQPENEPGLLDNDVEKIV</sequence>
<feature type="transmembrane region" description="Helical" evidence="1">
    <location>
        <begin position="61"/>
        <end position="86"/>
    </location>
</feature>
<keyword evidence="1" id="KW-0472">Membrane</keyword>
<organism evidence="3 4">
    <name type="scientific">Cryptococcus deuterogattii (strain R265)</name>
    <name type="common">Cryptococcus gattii VGII (strain R265)</name>
    <dbReference type="NCBI Taxonomy" id="294750"/>
    <lineage>
        <taxon>Eukaryota</taxon>
        <taxon>Fungi</taxon>
        <taxon>Dikarya</taxon>
        <taxon>Basidiomycota</taxon>
        <taxon>Agaricomycotina</taxon>
        <taxon>Tremellomycetes</taxon>
        <taxon>Tremellales</taxon>
        <taxon>Cryptococcaceae</taxon>
        <taxon>Cryptococcus</taxon>
        <taxon>Cryptococcus gattii species complex</taxon>
    </lineage>
</organism>
<feature type="domain" description="Thioesterase" evidence="2">
    <location>
        <begin position="190"/>
        <end position="265"/>
    </location>
</feature>
<keyword evidence="4" id="KW-1185">Reference proteome</keyword>
<dbReference type="Pfam" id="PF03061">
    <property type="entry name" value="4HBT"/>
    <property type="match status" value="1"/>
</dbReference>
<name>A0A095CLN1_CRYD2</name>
<evidence type="ECO:0000313" key="4">
    <source>
        <dbReference type="Proteomes" id="UP000029445"/>
    </source>
</evidence>
<protein>
    <submittedName>
        <fullName evidence="3">Mitochondrial protein</fullName>
    </submittedName>
</protein>
<reference evidence="3 4" key="2">
    <citation type="journal article" date="2018" name="Proc. Natl. Acad. Sci.">
        <title>RNAi is a critical determinant of centromere evolution in closely related fungi.</title>
        <authorList>
            <person name="Yadav V."/>
            <person name="Sun S."/>
            <person name="Billmyre R.B."/>
            <person name="Thimmappa B.C."/>
            <person name="Shea T."/>
            <person name="Lintner R."/>
            <person name="Bakkeren G."/>
            <person name="Cuomo C.A."/>
            <person name="Heitman J."/>
            <person name="Sanyal K."/>
        </authorList>
    </citation>
    <scope>NUCLEOTIDE SEQUENCE [LARGE SCALE GENOMIC DNA]</scope>
    <source>
        <strain evidence="3 4">R265</strain>
    </source>
</reference>
<dbReference type="Proteomes" id="UP000029445">
    <property type="component" value="Chromosome 9"/>
</dbReference>
<gene>
    <name evidence="3" type="ORF">CNBG_6022</name>
</gene>
<dbReference type="STRING" id="294750.A0A095CLN1"/>
<dbReference type="VEuPathDB" id="FungiDB:CNBG_6022"/>
<dbReference type="HOGENOM" id="CLU_052827_0_0_1"/>
<dbReference type="InterPro" id="IPR029069">
    <property type="entry name" value="HotDog_dom_sf"/>
</dbReference>
<dbReference type="EMBL" id="CP025767">
    <property type="protein sequence ID" value="KGB80184.1"/>
    <property type="molecule type" value="Genomic_DNA"/>
</dbReference>
<keyword evidence="1" id="KW-1133">Transmembrane helix</keyword>
<proteinExistence type="predicted"/>
<dbReference type="PANTHER" id="PTHR47260">
    <property type="entry name" value="UPF0644 PROTEIN PB2B4.06"/>
    <property type="match status" value="1"/>
</dbReference>
<accession>A0A095CLN1</accession>
<dbReference type="OrthoDB" id="506431at2759"/>
<keyword evidence="1" id="KW-0812">Transmembrane</keyword>
<reference evidence="3 4" key="1">
    <citation type="journal article" date="2011" name="MBio">
        <title>Genome variation in Cryptococcus gattii, an emerging pathogen of immunocompetent hosts.</title>
        <authorList>
            <person name="D'Souza C.A."/>
            <person name="Kronstad J.W."/>
            <person name="Taylor G."/>
            <person name="Warren R."/>
            <person name="Yuen M."/>
            <person name="Hu G."/>
            <person name="Jung W.H."/>
            <person name="Sham A."/>
            <person name="Kidd S.E."/>
            <person name="Tangen K."/>
            <person name="Lee N."/>
            <person name="Zeilmaker T."/>
            <person name="Sawkins J."/>
            <person name="McVicker G."/>
            <person name="Shah S."/>
            <person name="Gnerre S."/>
            <person name="Griggs A."/>
            <person name="Zeng Q."/>
            <person name="Bartlett K."/>
            <person name="Li W."/>
            <person name="Wang X."/>
            <person name="Heitman J."/>
            <person name="Stajich J.E."/>
            <person name="Fraser J.A."/>
            <person name="Meyer W."/>
            <person name="Carter D."/>
            <person name="Schein J."/>
            <person name="Krzywinski M."/>
            <person name="Kwon-Chung K.J."/>
            <person name="Varma A."/>
            <person name="Wang J."/>
            <person name="Brunham R."/>
            <person name="Fyfe M."/>
            <person name="Ouellette B.F."/>
            <person name="Siddiqui A."/>
            <person name="Marra M."/>
            <person name="Jones S."/>
            <person name="Holt R."/>
            <person name="Birren B.W."/>
            <person name="Galagan J.E."/>
            <person name="Cuomo C.A."/>
        </authorList>
    </citation>
    <scope>NUCLEOTIDE SEQUENCE [LARGE SCALE GENOMIC DNA]</scope>
    <source>
        <strain evidence="3 4">R265</strain>
    </source>
</reference>
<dbReference type="Gene3D" id="3.10.129.10">
    <property type="entry name" value="Hotdog Thioesterase"/>
    <property type="match status" value="1"/>
</dbReference>
<dbReference type="AlphaFoldDB" id="A0A095CLN1"/>
<dbReference type="RefSeq" id="XP_062885808.1">
    <property type="nucleotide sequence ID" value="XM_063029853.1"/>
</dbReference>
<evidence type="ECO:0000256" key="1">
    <source>
        <dbReference type="SAM" id="Phobius"/>
    </source>
</evidence>
<dbReference type="SUPFAM" id="SSF54637">
    <property type="entry name" value="Thioesterase/thiol ester dehydrase-isomerase"/>
    <property type="match status" value="1"/>
</dbReference>